<name>A0AAI9EF48_9PEZI</name>
<evidence type="ECO:0000313" key="3">
    <source>
        <dbReference type="EMBL" id="CAK4034088.1"/>
    </source>
</evidence>
<feature type="region of interest" description="Disordered" evidence="1">
    <location>
        <begin position="373"/>
        <end position="461"/>
    </location>
</feature>
<evidence type="ECO:0000259" key="2">
    <source>
        <dbReference type="Pfam" id="PF13257"/>
    </source>
</evidence>
<feature type="compositionally biased region" description="Basic and acidic residues" evidence="1">
    <location>
        <begin position="134"/>
        <end position="145"/>
    </location>
</feature>
<sequence>MASNKHLPEENGDSPASPTMSIGSSGRTNFQSHGRTMSAMAAESSHPSRSNRFSVQFPIQSATRQSPARTSFSSVREPPSAPPDTPELVNGASGGNYLHLIAGQERRVLELKEELQRAEADLTHLKREWARYEVNKKRTDADKLTRLQPLKTSLPDADPAGDEDGSSAWMQQEMERRKALMSSSRTSNRTVLPGQRHTRTLSLLSPAKDGPNPNVIPPRPPPRKDSLKNRTRQSEDGGMPQERPSLVQRSSTISDMHGQRGPDGLTPEERSIDHDALLRAGKKVATDFKDGLWTFWEDLRQATVGEEAMVVHPPSKKSSMQNIRKQSSRNTLRESSKSSNSNATEPSSLARKQSAAGLPDLADPLFWTEHGIPTETTSQAPAKKASISKQAKRLSAVSNDGWDTWDDSPAQSRSSSSVTSEALTVPTTVSGSPRPSLSKKRDSRDLSKKEAIPWPTLKRSGFGSLKRTASNLLTEWERSLTPSPGTEFTSQHDYVGDMGASAEAAAYEIAKGKND</sequence>
<feature type="compositionally biased region" description="Basic and acidic residues" evidence="1">
    <location>
        <begin position="439"/>
        <end position="451"/>
    </location>
</feature>
<evidence type="ECO:0000313" key="4">
    <source>
        <dbReference type="Proteomes" id="UP001296104"/>
    </source>
</evidence>
<dbReference type="InterPro" id="IPR025122">
    <property type="entry name" value="DUF4048"/>
</dbReference>
<proteinExistence type="predicted"/>
<protein>
    <recommendedName>
        <fullName evidence="2">DUF4048 domain-containing protein</fullName>
    </recommendedName>
</protein>
<dbReference type="AlphaFoldDB" id="A0AAI9EF48"/>
<feature type="region of interest" description="Disordered" evidence="1">
    <location>
        <begin position="311"/>
        <end position="355"/>
    </location>
</feature>
<feature type="compositionally biased region" description="Polar residues" evidence="1">
    <location>
        <begin position="45"/>
        <end position="74"/>
    </location>
</feature>
<feature type="region of interest" description="Disordered" evidence="1">
    <location>
        <begin position="134"/>
        <end position="269"/>
    </location>
</feature>
<gene>
    <name evidence="3" type="ORF">LECACI_7A009246</name>
</gene>
<dbReference type="Pfam" id="PF13257">
    <property type="entry name" value="DUF4048"/>
    <property type="match status" value="1"/>
</dbReference>
<feature type="compositionally biased region" description="Basic and acidic residues" evidence="1">
    <location>
        <begin position="222"/>
        <end position="235"/>
    </location>
</feature>
<keyword evidence="4" id="KW-1185">Reference proteome</keyword>
<feature type="domain" description="DUF4048" evidence="2">
    <location>
        <begin position="197"/>
        <end position="417"/>
    </location>
</feature>
<organism evidence="3 4">
    <name type="scientific">Lecanosticta acicola</name>
    <dbReference type="NCBI Taxonomy" id="111012"/>
    <lineage>
        <taxon>Eukaryota</taxon>
        <taxon>Fungi</taxon>
        <taxon>Dikarya</taxon>
        <taxon>Ascomycota</taxon>
        <taxon>Pezizomycotina</taxon>
        <taxon>Dothideomycetes</taxon>
        <taxon>Dothideomycetidae</taxon>
        <taxon>Mycosphaerellales</taxon>
        <taxon>Mycosphaerellaceae</taxon>
        <taxon>Lecanosticta</taxon>
    </lineage>
</organism>
<reference evidence="3" key="1">
    <citation type="submission" date="2023-11" db="EMBL/GenBank/DDBJ databases">
        <authorList>
            <person name="Alioto T."/>
            <person name="Alioto T."/>
            <person name="Gomez Garrido J."/>
        </authorList>
    </citation>
    <scope>NUCLEOTIDE SEQUENCE</scope>
</reference>
<dbReference type="EMBL" id="CAVMBE010000103">
    <property type="protein sequence ID" value="CAK4034088.1"/>
    <property type="molecule type" value="Genomic_DNA"/>
</dbReference>
<feature type="region of interest" description="Disordered" evidence="1">
    <location>
        <begin position="1"/>
        <end position="94"/>
    </location>
</feature>
<comment type="caution">
    <text evidence="3">The sequence shown here is derived from an EMBL/GenBank/DDBJ whole genome shotgun (WGS) entry which is preliminary data.</text>
</comment>
<feature type="compositionally biased region" description="Polar residues" evidence="1">
    <location>
        <begin position="14"/>
        <end position="35"/>
    </location>
</feature>
<evidence type="ECO:0000256" key="1">
    <source>
        <dbReference type="SAM" id="MobiDB-lite"/>
    </source>
</evidence>
<dbReference type="Proteomes" id="UP001296104">
    <property type="component" value="Unassembled WGS sequence"/>
</dbReference>
<feature type="compositionally biased region" description="Polar residues" evidence="1">
    <location>
        <begin position="316"/>
        <end position="330"/>
    </location>
</feature>
<accession>A0AAI9EF48</accession>
<feature type="compositionally biased region" description="Low complexity" evidence="1">
    <location>
        <begin position="408"/>
        <end position="420"/>
    </location>
</feature>
<feature type="compositionally biased region" description="Polar residues" evidence="1">
    <location>
        <begin position="337"/>
        <end position="351"/>
    </location>
</feature>
<feature type="compositionally biased region" description="Polar residues" evidence="1">
    <location>
        <begin position="421"/>
        <end position="435"/>
    </location>
</feature>
<feature type="compositionally biased region" description="Polar residues" evidence="1">
    <location>
        <begin position="181"/>
        <end position="190"/>
    </location>
</feature>